<feature type="region of interest" description="Disordered" evidence="1">
    <location>
        <begin position="175"/>
        <end position="213"/>
    </location>
</feature>
<evidence type="ECO:0000259" key="2">
    <source>
        <dbReference type="Pfam" id="PF17965"/>
    </source>
</evidence>
<feature type="region of interest" description="Disordered" evidence="1">
    <location>
        <begin position="55"/>
        <end position="76"/>
    </location>
</feature>
<feature type="domain" description="Mub B2-like" evidence="3">
    <location>
        <begin position="82"/>
        <end position="175"/>
    </location>
</feature>
<dbReference type="RefSeq" id="WP_407657682.1">
    <property type="nucleotide sequence ID" value="NZ_JACIVH010000007.1"/>
</dbReference>
<evidence type="ECO:0000313" key="5">
    <source>
        <dbReference type="Proteomes" id="UP001200032"/>
    </source>
</evidence>
<feature type="domain" description="Mucin binding" evidence="2">
    <location>
        <begin position="1"/>
        <end position="51"/>
    </location>
</feature>
<reference evidence="4 5" key="1">
    <citation type="submission" date="2021-12" db="EMBL/GenBank/DDBJ databases">
        <title>A phylogenomic analysis of Limosilactobacillus reuteri reveals ancient and stable evolutionary relationships with rodents and birds and zoonotic transmission to humans.</title>
        <authorList>
            <person name="Li F."/>
            <person name="Li X."/>
            <person name="Cheng C."/>
            <person name="Tollenaar S."/>
            <person name="Zhang J.S."/>
            <person name="Simpson D."/>
            <person name="Tasseva G."/>
            <person name="Perez-Munoz M.E."/>
            <person name="Frese S."/>
            <person name="Gaenzle M.G."/>
            <person name="Walter J."/>
            <person name="Zheng J."/>
        </authorList>
    </citation>
    <scope>NUCLEOTIDE SEQUENCE [LARGE SCALE GENOMIC DNA]</scope>
    <source>
        <strain evidence="4 5">WF-AF5-A</strain>
    </source>
</reference>
<proteinExistence type="predicted"/>
<keyword evidence="5" id="KW-1185">Reference proteome</keyword>
<organism evidence="4 5">
    <name type="scientific">Limosilactobacillus balticus</name>
    <dbReference type="NCBI Taxonomy" id="2759747"/>
    <lineage>
        <taxon>Bacteria</taxon>
        <taxon>Bacillati</taxon>
        <taxon>Bacillota</taxon>
        <taxon>Bacilli</taxon>
        <taxon>Lactobacillales</taxon>
        <taxon>Lactobacillaceae</taxon>
        <taxon>Limosilactobacillus</taxon>
    </lineage>
</organism>
<dbReference type="InterPro" id="IPR041558">
    <property type="entry name" value="MucBP_2"/>
</dbReference>
<evidence type="ECO:0000256" key="1">
    <source>
        <dbReference type="SAM" id="MobiDB-lite"/>
    </source>
</evidence>
<protein>
    <submittedName>
        <fullName evidence="4">YSIRK signal domain/LPXTG anchor domain surface protein</fullName>
    </submittedName>
</protein>
<dbReference type="Proteomes" id="UP001200032">
    <property type="component" value="Unassembled WGS sequence"/>
</dbReference>
<dbReference type="Pfam" id="PF17966">
    <property type="entry name" value="Muc_B2"/>
    <property type="match status" value="1"/>
</dbReference>
<feature type="non-terminal residue" evidence="4">
    <location>
        <position position="213"/>
    </location>
</feature>
<dbReference type="InterPro" id="IPR041495">
    <property type="entry name" value="Mub_B2"/>
</dbReference>
<dbReference type="Gene3D" id="3.10.20.470">
    <property type="match status" value="1"/>
</dbReference>
<dbReference type="EMBL" id="JAJPDJ010000006">
    <property type="protein sequence ID" value="MCD7137628.1"/>
    <property type="molecule type" value="Genomic_DNA"/>
</dbReference>
<accession>A0ABS8RA53</accession>
<dbReference type="Gene3D" id="2.60.40.4300">
    <property type="match status" value="1"/>
</dbReference>
<comment type="caution">
    <text evidence="4">The sequence shown here is derived from an EMBL/GenBank/DDBJ whole genome shotgun (WGS) entry which is preliminary data.</text>
</comment>
<sequence length="213" mass="23015">KPGSAIDYSTADQIKELENQGYVLVSDGFPAGAVFDNDDNTTQTYKVVLKHGTTTFKPDKPGKPGEPINPNYPGGPKVTNEDVDYSKDVKFTVHYVGAGNNNPADNVQNAQWTRSITVDNVTGKIISSTEWVSNKDNYNSVVTPVVDGYHADWARVDGQKVTMGDQEATVTYVPNGKIVPVDPDGNPIPNVPTPQYPTDPSDPTKVTPNEPVP</sequence>
<evidence type="ECO:0000313" key="4">
    <source>
        <dbReference type="EMBL" id="MCD7137628.1"/>
    </source>
</evidence>
<gene>
    <name evidence="4" type="ORF">LTY59_00020</name>
</gene>
<dbReference type="Pfam" id="PF17965">
    <property type="entry name" value="MucBP_2"/>
    <property type="match status" value="1"/>
</dbReference>
<name>A0ABS8RA53_9LACO</name>
<feature type="non-terminal residue" evidence="4">
    <location>
        <position position="1"/>
    </location>
</feature>
<evidence type="ECO:0000259" key="3">
    <source>
        <dbReference type="Pfam" id="PF17966"/>
    </source>
</evidence>